<feature type="region of interest" description="Disordered" evidence="1">
    <location>
        <begin position="1"/>
        <end position="24"/>
    </location>
</feature>
<evidence type="ECO:0000313" key="2">
    <source>
        <dbReference type="EMBL" id="KAF4311537.1"/>
    </source>
</evidence>
<organism evidence="2 3">
    <name type="scientific">Botryosphaeria dothidea</name>
    <dbReference type="NCBI Taxonomy" id="55169"/>
    <lineage>
        <taxon>Eukaryota</taxon>
        <taxon>Fungi</taxon>
        <taxon>Dikarya</taxon>
        <taxon>Ascomycota</taxon>
        <taxon>Pezizomycotina</taxon>
        <taxon>Dothideomycetes</taxon>
        <taxon>Dothideomycetes incertae sedis</taxon>
        <taxon>Botryosphaeriales</taxon>
        <taxon>Botryosphaeriaceae</taxon>
        <taxon>Botryosphaeria</taxon>
    </lineage>
</organism>
<reference evidence="2" key="1">
    <citation type="submission" date="2020-04" db="EMBL/GenBank/DDBJ databases">
        <title>Genome Assembly and Annotation of Botryosphaeria dothidea sdau 11-99, a Latent Pathogen of Apple Fruit Ring Rot in China.</title>
        <authorList>
            <person name="Yu C."/>
            <person name="Diao Y."/>
            <person name="Lu Q."/>
            <person name="Zhao J."/>
            <person name="Cui S."/>
            <person name="Peng C."/>
            <person name="He B."/>
            <person name="Liu H."/>
        </authorList>
    </citation>
    <scope>NUCLEOTIDE SEQUENCE [LARGE SCALE GENOMIC DNA]</scope>
    <source>
        <strain evidence="2">Sdau11-99</strain>
    </source>
</reference>
<dbReference type="AlphaFoldDB" id="A0A8H4J205"/>
<feature type="region of interest" description="Disordered" evidence="1">
    <location>
        <begin position="44"/>
        <end position="92"/>
    </location>
</feature>
<evidence type="ECO:0000313" key="3">
    <source>
        <dbReference type="Proteomes" id="UP000572817"/>
    </source>
</evidence>
<gene>
    <name evidence="2" type="ORF">GTA08_BOTSDO12812</name>
</gene>
<dbReference type="EMBL" id="WWBZ02000009">
    <property type="protein sequence ID" value="KAF4311537.1"/>
    <property type="molecule type" value="Genomic_DNA"/>
</dbReference>
<proteinExistence type="predicted"/>
<sequence length="244" mass="27328">MKNTPANAARSAHGKRLHGAPPKCAIKPLAQLSLDRTQSAIRKTAANKTKTASTVRLTATKRPHKYHAEDQDKTTAQSKPKRMKRNHDMPDALSKPDAADILQHLVERASPRQVRARLGEGCLPNIFEDAKEGKFGRVRGQTGGHGKLLRRMFWRMVRHTRDGQCTATNAEYFLQILEEMERGQVEGVLALAEEVFKLLLIVVSYRKPPPESFGSAAVVMTKKQVLHIVGSELREAIREVENRE</sequence>
<evidence type="ECO:0000256" key="1">
    <source>
        <dbReference type="SAM" id="MobiDB-lite"/>
    </source>
</evidence>
<keyword evidence="3" id="KW-1185">Reference proteome</keyword>
<accession>A0A8H4J205</accession>
<dbReference type="Proteomes" id="UP000572817">
    <property type="component" value="Unassembled WGS sequence"/>
</dbReference>
<protein>
    <submittedName>
        <fullName evidence="2">Uncharacterized protein</fullName>
    </submittedName>
</protein>
<name>A0A8H4J205_9PEZI</name>
<dbReference type="OrthoDB" id="10491884at2759"/>
<comment type="caution">
    <text evidence="2">The sequence shown here is derived from an EMBL/GenBank/DDBJ whole genome shotgun (WGS) entry which is preliminary data.</text>
</comment>